<evidence type="ECO:0000256" key="1">
    <source>
        <dbReference type="ARBA" id="ARBA00022729"/>
    </source>
</evidence>
<evidence type="ECO:0000259" key="3">
    <source>
        <dbReference type="Pfam" id="PF07250"/>
    </source>
</evidence>
<organism evidence="5 6">
    <name type="scientific">Ceratopteris richardii</name>
    <name type="common">Triangle waterfern</name>
    <dbReference type="NCBI Taxonomy" id="49495"/>
    <lineage>
        <taxon>Eukaryota</taxon>
        <taxon>Viridiplantae</taxon>
        <taxon>Streptophyta</taxon>
        <taxon>Embryophyta</taxon>
        <taxon>Tracheophyta</taxon>
        <taxon>Polypodiopsida</taxon>
        <taxon>Polypodiidae</taxon>
        <taxon>Polypodiales</taxon>
        <taxon>Pteridineae</taxon>
        <taxon>Pteridaceae</taxon>
        <taxon>Parkerioideae</taxon>
        <taxon>Ceratopteris</taxon>
    </lineage>
</organism>
<keyword evidence="6" id="KW-1185">Reference proteome</keyword>
<dbReference type="InterPro" id="IPR014756">
    <property type="entry name" value="Ig_E-set"/>
</dbReference>
<dbReference type="InterPro" id="IPR015202">
    <property type="entry name" value="GO-like_E_set"/>
</dbReference>
<feature type="domain" description="Glyoxal oxidase N-terminal" evidence="3">
    <location>
        <begin position="49"/>
        <end position="438"/>
    </location>
</feature>
<keyword evidence="1 2" id="KW-0732">Signal</keyword>
<dbReference type="Proteomes" id="UP000825935">
    <property type="component" value="Chromosome 25"/>
</dbReference>
<proteinExistence type="predicted"/>
<evidence type="ECO:0000259" key="4">
    <source>
        <dbReference type="Pfam" id="PF09118"/>
    </source>
</evidence>
<dbReference type="InterPro" id="IPR013783">
    <property type="entry name" value="Ig-like_fold"/>
</dbReference>
<dbReference type="AlphaFoldDB" id="A0A8T2RQ50"/>
<dbReference type="SUPFAM" id="SSF50965">
    <property type="entry name" value="Galactose oxidase, central domain"/>
    <property type="match status" value="1"/>
</dbReference>
<gene>
    <name evidence="5" type="ORF">KP509_25G049000</name>
</gene>
<dbReference type="CDD" id="cd02851">
    <property type="entry name" value="E_set_GO_C"/>
    <property type="match status" value="1"/>
</dbReference>
<dbReference type="Pfam" id="PF07250">
    <property type="entry name" value="Glyoxal_oxid_N"/>
    <property type="match status" value="1"/>
</dbReference>
<dbReference type="Gene3D" id="2.60.40.10">
    <property type="entry name" value="Immunoglobulins"/>
    <property type="match status" value="1"/>
</dbReference>
<feature type="domain" description="Galactose oxidase-like Early set" evidence="4">
    <location>
        <begin position="447"/>
        <end position="553"/>
    </location>
</feature>
<dbReference type="InterPro" id="IPR009880">
    <property type="entry name" value="Glyoxal_oxidase_N"/>
</dbReference>
<accession>A0A8T2RQ50</accession>
<name>A0A8T2RQ50_CERRI</name>
<dbReference type="InterPro" id="IPR011043">
    <property type="entry name" value="Gal_Oxase/kelch_b-propeller"/>
</dbReference>
<reference evidence="5" key="1">
    <citation type="submission" date="2021-08" db="EMBL/GenBank/DDBJ databases">
        <title>WGS assembly of Ceratopteris richardii.</title>
        <authorList>
            <person name="Marchant D.B."/>
            <person name="Chen G."/>
            <person name="Jenkins J."/>
            <person name="Shu S."/>
            <person name="Leebens-Mack J."/>
            <person name="Grimwood J."/>
            <person name="Schmutz J."/>
            <person name="Soltis P."/>
            <person name="Soltis D."/>
            <person name="Chen Z.-H."/>
        </authorList>
    </citation>
    <scope>NUCLEOTIDE SEQUENCE</scope>
    <source>
        <strain evidence="5">Whitten #5841</strain>
        <tissue evidence="5">Leaf</tissue>
    </source>
</reference>
<comment type="caution">
    <text evidence="5">The sequence shown here is derived from an EMBL/GenBank/DDBJ whole genome shotgun (WGS) entry which is preliminary data.</text>
</comment>
<evidence type="ECO:0000313" key="6">
    <source>
        <dbReference type="Proteomes" id="UP000825935"/>
    </source>
</evidence>
<sequence>MQPRFGGGFMSMYVTLFMCLCCLYGTNLSQATPKGKWELLIKDAGVSAMHMILLPSNKVIIFDRTDFGPSNISLANGACRFDQNELALKKDCWAHSVEYDIIANKVRPLTLLTDTWCSSGGLNANGDLIQTGGYNDGSLVVRRFINGCSNRKAPCDWQEAPNQLAVSRWYASNQILPDNRFIIVGGRRQFNYEFFPKHGGLNQPLVHPLDFLAHTSDKVENNLYPFLHLSTDGNLFIFANAKSVLLDYHRNVIVRTYPDMPGGEAHNYPSSGSSVMLPIFATNDFQFVDVLICGGASPMANIQANNDNFIEASRRCGRLRITEEHPTWIMQTMPMPRVMGDMILLPTSDVLIINGAQRGSAGWGAARDPAFSPVLYDPYHNHFDVLEASKTARLYHSSAILLPSGKVLVAGGNTHINYDFSDPLFPTETSMEAFSPPYLNHSFSCFRPKITLLMTGDGSVRYGARFTLQFDVDTFVDSIALQVNMMSTPFATHSFSMNQRMIRLKYSHFKRLSYTKYQLLVEAPPTPIIAPPGYYLLYVVHSTIPSSGSWIRMHQGVQTPYI</sequence>
<feature type="signal peptide" evidence="2">
    <location>
        <begin position="1"/>
        <end position="31"/>
    </location>
</feature>
<dbReference type="PANTHER" id="PTHR32208">
    <property type="entry name" value="SECRETED PROTEIN-RELATED"/>
    <property type="match status" value="1"/>
</dbReference>
<dbReference type="OrthoDB" id="2019572at2759"/>
<evidence type="ECO:0000313" key="5">
    <source>
        <dbReference type="EMBL" id="KAH7298552.1"/>
    </source>
</evidence>
<protein>
    <recommendedName>
        <fullName evidence="7">Galactose oxidase</fullName>
    </recommendedName>
</protein>
<dbReference type="SUPFAM" id="SSF81296">
    <property type="entry name" value="E set domains"/>
    <property type="match status" value="1"/>
</dbReference>
<dbReference type="PANTHER" id="PTHR32208:SF71">
    <property type="entry name" value="GLYOXAL OXIDASE-RELATED PROTEIN"/>
    <property type="match status" value="1"/>
</dbReference>
<dbReference type="InterPro" id="IPR037293">
    <property type="entry name" value="Gal_Oxidase_central_sf"/>
</dbReference>
<dbReference type="Pfam" id="PF09118">
    <property type="entry name" value="GO-like_E_set"/>
    <property type="match status" value="1"/>
</dbReference>
<dbReference type="Gene3D" id="2.130.10.80">
    <property type="entry name" value="Galactose oxidase/kelch, beta-propeller"/>
    <property type="match status" value="1"/>
</dbReference>
<evidence type="ECO:0008006" key="7">
    <source>
        <dbReference type="Google" id="ProtNLM"/>
    </source>
</evidence>
<evidence type="ECO:0000256" key="2">
    <source>
        <dbReference type="SAM" id="SignalP"/>
    </source>
</evidence>
<dbReference type="EMBL" id="CM035430">
    <property type="protein sequence ID" value="KAH7298552.1"/>
    <property type="molecule type" value="Genomic_DNA"/>
</dbReference>
<feature type="chain" id="PRO_5035775128" description="Galactose oxidase" evidence="2">
    <location>
        <begin position="32"/>
        <end position="562"/>
    </location>
</feature>
<dbReference type="OMA" id="RLYHSSC"/>